<evidence type="ECO:0000313" key="3">
    <source>
        <dbReference type="Proteomes" id="UP001431010"/>
    </source>
</evidence>
<keyword evidence="1" id="KW-1133">Transmembrane helix</keyword>
<dbReference type="EMBL" id="CP088156">
    <property type="protein sequence ID" value="UFZ01801.1"/>
    <property type="molecule type" value="Genomic_DNA"/>
</dbReference>
<accession>A0ABY3R3D6</accession>
<organism evidence="2 3">
    <name type="scientific">Bradyrhizobium ontarionense</name>
    <dbReference type="NCBI Taxonomy" id="2898149"/>
    <lineage>
        <taxon>Bacteria</taxon>
        <taxon>Pseudomonadati</taxon>
        <taxon>Pseudomonadota</taxon>
        <taxon>Alphaproteobacteria</taxon>
        <taxon>Hyphomicrobiales</taxon>
        <taxon>Nitrobacteraceae</taxon>
        <taxon>Bradyrhizobium</taxon>
    </lineage>
</organism>
<proteinExistence type="predicted"/>
<keyword evidence="1" id="KW-0472">Membrane</keyword>
<gene>
    <name evidence="2" type="ORF">LQG66_21050</name>
</gene>
<sequence>MTSDRLPPQVKNAVAAHPEVEFALVLARTIDAVNGDPEQLRSAVYELARHKLQQLSEDDPTEKARLMQALEVAIAGVESHMTTAGQQSLPRQPTPLVHRVQGEPRLSVSLIEGPERGSETLHAPPASDDNATRSVAVFDVVRRLLSFMPARLAVVLLLIVMVVGGIASARRHDLAALQSLLGFRTSAPAAAPVAAPPSPLPEVPIAAATPAAPARDPRLPTAYGVYAATADRLFDLQQLPGRVPDPRVAISAAITKPSETTLPDGRARFVVFQRDSAADVFEKVEVRVIARVRQATSFDPSGKPIVSNEDETWVVRNISIPCRAAPMKDDPQMYEVTPRDPDLQFPAGRYALIVKGRAFDFSIAGPVTDKRQCLERLVAANGTFYSECQKP</sequence>
<keyword evidence="1" id="KW-0812">Transmembrane</keyword>
<feature type="transmembrane region" description="Helical" evidence="1">
    <location>
        <begin position="152"/>
        <end position="169"/>
    </location>
</feature>
<evidence type="ECO:0000313" key="2">
    <source>
        <dbReference type="EMBL" id="UFZ01801.1"/>
    </source>
</evidence>
<protein>
    <submittedName>
        <fullName evidence="2">Uncharacterized protein</fullName>
    </submittedName>
</protein>
<keyword evidence="3" id="KW-1185">Reference proteome</keyword>
<reference evidence="2" key="1">
    <citation type="journal article" date="2024" name="Antonie Van Leeuwenhoek">
        <title>Bradyrhizobium ontarionense sp. nov., a novel bacterial symbiont isolated from Aeschynomene indica (Indian jointvetch), harbours photosynthesis, nitrogen fixation and nitrous oxide (N2O) reductase genes.</title>
        <authorList>
            <person name="Bromfield E.S.P."/>
            <person name="Cloutier S."/>
        </authorList>
    </citation>
    <scope>NUCLEOTIDE SEQUENCE</scope>
    <source>
        <strain evidence="2">A19</strain>
    </source>
</reference>
<dbReference type="Proteomes" id="UP001431010">
    <property type="component" value="Chromosome"/>
</dbReference>
<evidence type="ECO:0000256" key="1">
    <source>
        <dbReference type="SAM" id="Phobius"/>
    </source>
</evidence>
<name>A0ABY3R3D6_9BRAD</name>
<dbReference type="RefSeq" id="WP_231317594.1">
    <property type="nucleotide sequence ID" value="NZ_CP088156.1"/>
</dbReference>